<feature type="domain" description="DOMON" evidence="1">
    <location>
        <begin position="38"/>
        <end position="151"/>
    </location>
</feature>
<dbReference type="InterPro" id="IPR005018">
    <property type="entry name" value="DOMON_domain"/>
</dbReference>
<dbReference type="CDD" id="cd09631">
    <property type="entry name" value="DOMON_DOH"/>
    <property type="match status" value="1"/>
</dbReference>
<evidence type="ECO:0000313" key="3">
    <source>
        <dbReference type="Proteomes" id="UP000245921"/>
    </source>
</evidence>
<dbReference type="Proteomes" id="UP000245921">
    <property type="component" value="Unassembled WGS sequence"/>
</dbReference>
<dbReference type="Pfam" id="PF03351">
    <property type="entry name" value="DOMON"/>
    <property type="match status" value="1"/>
</dbReference>
<reference evidence="2 3" key="1">
    <citation type="submission" date="2018-05" db="EMBL/GenBank/DDBJ databases">
        <title>Genomic Encyclopedia of Type Strains, Phase IV (KMG-IV): sequencing the most valuable type-strain genomes for metagenomic binning, comparative biology and taxonomic classification.</title>
        <authorList>
            <person name="Goeker M."/>
        </authorList>
    </citation>
    <scope>NUCLEOTIDE SEQUENCE [LARGE SCALE GENOMIC DNA]</scope>
    <source>
        <strain evidence="2 3">DSM 24906</strain>
    </source>
</reference>
<gene>
    <name evidence="2" type="ORF">C7380_101199</name>
</gene>
<accession>A0AA45C956</accession>
<dbReference type="EMBL" id="QGGI01000001">
    <property type="protein sequence ID" value="PWJ96625.1"/>
    <property type="molecule type" value="Genomic_DNA"/>
</dbReference>
<protein>
    <submittedName>
        <fullName evidence="2">DOMON domain-containing protein</fullName>
    </submittedName>
</protein>
<organism evidence="2 3">
    <name type="scientific">Oceanotoga teriensis</name>
    <dbReference type="NCBI Taxonomy" id="515440"/>
    <lineage>
        <taxon>Bacteria</taxon>
        <taxon>Thermotogati</taxon>
        <taxon>Thermotogota</taxon>
        <taxon>Thermotogae</taxon>
        <taxon>Petrotogales</taxon>
        <taxon>Petrotogaceae</taxon>
        <taxon>Oceanotoga</taxon>
    </lineage>
</organism>
<dbReference type="InterPro" id="IPR045266">
    <property type="entry name" value="DOH_DOMON"/>
</dbReference>
<dbReference type="AlphaFoldDB" id="A0AA45C956"/>
<evidence type="ECO:0000313" key="2">
    <source>
        <dbReference type="EMBL" id="PWJ96625.1"/>
    </source>
</evidence>
<proteinExistence type="predicted"/>
<dbReference type="PROSITE" id="PS50836">
    <property type="entry name" value="DOMON"/>
    <property type="match status" value="1"/>
</dbReference>
<keyword evidence="3" id="KW-1185">Reference proteome</keyword>
<name>A0AA45C956_9BACT</name>
<evidence type="ECO:0000259" key="1">
    <source>
        <dbReference type="PROSITE" id="PS50836"/>
    </source>
</evidence>
<comment type="caution">
    <text evidence="2">The sequence shown here is derived from an EMBL/GenBank/DDBJ whole genome shotgun (WGS) entry which is preliminary data.</text>
</comment>
<sequence length="171" mass="20308">MKKFFLIFIFIISIIFIFSEKSLLIEDFEYKNEIITKTGMKIYWTFNEEKSIYMLLKAPSNGWISIGFNPTFKMKDAKIILIGFEKNNIILEEHLGVSSTKHKKIDEKYIKKYTGKRSKEFSIAEFEIPLNKESRYTITKNEIIKVITAFHNNSDNFLIRHSKRETLNIKF</sequence>
<dbReference type="RefSeq" id="WP_158274735.1">
    <property type="nucleotide sequence ID" value="NZ_JAMHJO010000001.1"/>
</dbReference>